<dbReference type="WBParaSite" id="HPLM_0000905501-mRNA-1">
    <property type="protein sequence ID" value="HPLM_0000905501-mRNA-1"/>
    <property type="gene ID" value="HPLM_0000905501"/>
</dbReference>
<proteinExistence type="predicted"/>
<evidence type="ECO:0000313" key="2">
    <source>
        <dbReference type="EMBL" id="VDO36467.1"/>
    </source>
</evidence>
<name>A0A0N4WEI5_HAEPC</name>
<feature type="compositionally biased region" description="Pro residues" evidence="1">
    <location>
        <begin position="28"/>
        <end position="37"/>
    </location>
</feature>
<protein>
    <submittedName>
        <fullName evidence="4">Rhodopsin</fullName>
    </submittedName>
</protein>
<reference evidence="4" key="1">
    <citation type="submission" date="2017-02" db="UniProtKB">
        <authorList>
            <consortium name="WormBaseParasite"/>
        </authorList>
    </citation>
    <scope>IDENTIFICATION</scope>
</reference>
<organism evidence="4">
    <name type="scientific">Haemonchus placei</name>
    <name type="common">Barber's pole worm</name>
    <dbReference type="NCBI Taxonomy" id="6290"/>
    <lineage>
        <taxon>Eukaryota</taxon>
        <taxon>Metazoa</taxon>
        <taxon>Ecdysozoa</taxon>
        <taxon>Nematoda</taxon>
        <taxon>Chromadorea</taxon>
        <taxon>Rhabditida</taxon>
        <taxon>Rhabditina</taxon>
        <taxon>Rhabditomorpha</taxon>
        <taxon>Strongyloidea</taxon>
        <taxon>Trichostrongylidae</taxon>
        <taxon>Haemonchus</taxon>
    </lineage>
</organism>
<dbReference type="AlphaFoldDB" id="A0A0N4WEI5"/>
<gene>
    <name evidence="2" type="ORF">HPLM_LOCUS9047</name>
</gene>
<accession>A0A0N4WEI5</accession>
<evidence type="ECO:0000313" key="3">
    <source>
        <dbReference type="Proteomes" id="UP000268014"/>
    </source>
</evidence>
<reference evidence="2 3" key="2">
    <citation type="submission" date="2018-11" db="EMBL/GenBank/DDBJ databases">
        <authorList>
            <consortium name="Pathogen Informatics"/>
        </authorList>
    </citation>
    <scope>NUCLEOTIDE SEQUENCE [LARGE SCALE GENOMIC DNA]</scope>
    <source>
        <strain evidence="2 3">MHpl1</strain>
    </source>
</reference>
<evidence type="ECO:0000313" key="4">
    <source>
        <dbReference type="WBParaSite" id="HPLM_0000905501-mRNA-1"/>
    </source>
</evidence>
<feature type="compositionally biased region" description="Low complexity" evidence="1">
    <location>
        <begin position="1"/>
        <end position="27"/>
    </location>
</feature>
<feature type="region of interest" description="Disordered" evidence="1">
    <location>
        <begin position="1"/>
        <end position="37"/>
    </location>
</feature>
<dbReference type="Proteomes" id="UP000268014">
    <property type="component" value="Unassembled WGS sequence"/>
</dbReference>
<sequence>MSQPNYGYPPNQPYCNQQPGYYPQQPGYYPPPPPQTV</sequence>
<keyword evidence="3" id="KW-1185">Reference proteome</keyword>
<dbReference type="EMBL" id="UZAF01016986">
    <property type="protein sequence ID" value="VDO36467.1"/>
    <property type="molecule type" value="Genomic_DNA"/>
</dbReference>
<evidence type="ECO:0000256" key="1">
    <source>
        <dbReference type="SAM" id="MobiDB-lite"/>
    </source>
</evidence>